<organism evidence="3">
    <name type="scientific">Brugia timori</name>
    <dbReference type="NCBI Taxonomy" id="42155"/>
    <lineage>
        <taxon>Eukaryota</taxon>
        <taxon>Metazoa</taxon>
        <taxon>Ecdysozoa</taxon>
        <taxon>Nematoda</taxon>
        <taxon>Chromadorea</taxon>
        <taxon>Rhabditida</taxon>
        <taxon>Spirurina</taxon>
        <taxon>Spiruromorpha</taxon>
        <taxon>Filarioidea</taxon>
        <taxon>Onchocercidae</taxon>
        <taxon>Brugia</taxon>
    </lineage>
</organism>
<reference evidence="3" key="1">
    <citation type="submission" date="2017-02" db="UniProtKB">
        <authorList>
            <consortium name="WormBaseParasite"/>
        </authorList>
    </citation>
    <scope>IDENTIFICATION</scope>
</reference>
<evidence type="ECO:0000256" key="2">
    <source>
        <dbReference type="SAM" id="SignalP"/>
    </source>
</evidence>
<keyword evidence="2" id="KW-0732">Signal</keyword>
<accession>A0A0R3Q953</accession>
<protein>
    <submittedName>
        <fullName evidence="3">Secreted protein</fullName>
    </submittedName>
</protein>
<dbReference type="AlphaFoldDB" id="A0A0R3Q953"/>
<sequence length="70" mass="7186">LVLSILLVVGSLVPKRLRCGGIGGGRINDVWDVLGSVATDDRGLISSSPGGGHNEELKDEAGPFRSDGAE</sequence>
<feature type="region of interest" description="Disordered" evidence="1">
    <location>
        <begin position="43"/>
        <end position="70"/>
    </location>
</feature>
<name>A0A0R3Q953_9BILA</name>
<evidence type="ECO:0000313" key="3">
    <source>
        <dbReference type="WBParaSite" id="BTMF_0000286101-mRNA-1"/>
    </source>
</evidence>
<feature type="chain" id="PRO_5006446799" evidence="2">
    <location>
        <begin position="20"/>
        <end position="70"/>
    </location>
</feature>
<feature type="compositionally biased region" description="Basic and acidic residues" evidence="1">
    <location>
        <begin position="53"/>
        <end position="70"/>
    </location>
</feature>
<proteinExistence type="predicted"/>
<dbReference type="WBParaSite" id="BTMF_0000286101-mRNA-1">
    <property type="protein sequence ID" value="BTMF_0000286101-mRNA-1"/>
    <property type="gene ID" value="BTMF_0000286101"/>
</dbReference>
<evidence type="ECO:0000256" key="1">
    <source>
        <dbReference type="SAM" id="MobiDB-lite"/>
    </source>
</evidence>
<feature type="signal peptide" evidence="2">
    <location>
        <begin position="1"/>
        <end position="19"/>
    </location>
</feature>